<evidence type="ECO:0000256" key="6">
    <source>
        <dbReference type="ARBA" id="ARBA00023284"/>
    </source>
</evidence>
<dbReference type="OrthoDB" id="9790390at2"/>
<dbReference type="AlphaFoldDB" id="A0A1M6RP73"/>
<dbReference type="GO" id="GO:0005829">
    <property type="term" value="C:cytosol"/>
    <property type="evidence" value="ECO:0007669"/>
    <property type="project" value="TreeGrafter"/>
</dbReference>
<dbReference type="PROSITE" id="PS51352">
    <property type="entry name" value="THIOREDOXIN_2"/>
    <property type="match status" value="1"/>
</dbReference>
<evidence type="ECO:0000256" key="4">
    <source>
        <dbReference type="ARBA" id="ARBA00022982"/>
    </source>
</evidence>
<keyword evidence="5 10" id="KW-1015">Disulfide bond</keyword>
<evidence type="ECO:0000256" key="8">
    <source>
        <dbReference type="PIRNR" id="PIRNR000077"/>
    </source>
</evidence>
<dbReference type="InterPro" id="IPR017937">
    <property type="entry name" value="Thioredoxin_CS"/>
</dbReference>
<evidence type="ECO:0000256" key="3">
    <source>
        <dbReference type="ARBA" id="ARBA00022448"/>
    </source>
</evidence>
<evidence type="ECO:0000256" key="7">
    <source>
        <dbReference type="NCBIfam" id="TIGR01068"/>
    </source>
</evidence>
<evidence type="ECO:0000313" key="13">
    <source>
        <dbReference type="Proteomes" id="UP000184386"/>
    </source>
</evidence>
<dbReference type="PRINTS" id="PR00421">
    <property type="entry name" value="THIOREDOXIN"/>
</dbReference>
<proteinExistence type="inferred from homology"/>
<feature type="domain" description="Thioredoxin" evidence="11">
    <location>
        <begin position="1"/>
        <end position="105"/>
    </location>
</feature>
<accession>A0A1M6RP73</accession>
<dbReference type="InterPro" id="IPR005746">
    <property type="entry name" value="Thioredoxin"/>
</dbReference>
<dbReference type="EMBL" id="FRAC01000011">
    <property type="protein sequence ID" value="SHK34190.1"/>
    <property type="molecule type" value="Genomic_DNA"/>
</dbReference>
<dbReference type="Proteomes" id="UP000184386">
    <property type="component" value="Unassembled WGS sequence"/>
</dbReference>
<feature type="site" description="Deprotonates C-terminal active site Cys" evidence="9">
    <location>
        <position position="24"/>
    </location>
</feature>
<dbReference type="GO" id="GO:0015035">
    <property type="term" value="F:protein-disulfide reductase activity"/>
    <property type="evidence" value="ECO:0007669"/>
    <property type="project" value="UniProtKB-UniRule"/>
</dbReference>
<dbReference type="InterPro" id="IPR013766">
    <property type="entry name" value="Thioredoxin_domain"/>
</dbReference>
<dbReference type="CDD" id="cd02947">
    <property type="entry name" value="TRX_family"/>
    <property type="match status" value="1"/>
</dbReference>
<keyword evidence="3" id="KW-0813">Transport</keyword>
<dbReference type="PIRSF" id="PIRSF000077">
    <property type="entry name" value="Thioredoxin"/>
    <property type="match status" value="1"/>
</dbReference>
<dbReference type="Pfam" id="PF00085">
    <property type="entry name" value="Thioredoxin"/>
    <property type="match status" value="1"/>
</dbReference>
<feature type="disulfide bond" description="Redox-active" evidence="10">
    <location>
        <begin position="30"/>
        <end position="33"/>
    </location>
</feature>
<feature type="active site" description="Nucleophile" evidence="9">
    <location>
        <position position="30"/>
    </location>
</feature>
<evidence type="ECO:0000256" key="10">
    <source>
        <dbReference type="PIRSR" id="PIRSR000077-4"/>
    </source>
</evidence>
<comment type="similarity">
    <text evidence="1 8">Belongs to the thioredoxin family.</text>
</comment>
<protein>
    <recommendedName>
        <fullName evidence="2 7">Thioredoxin</fullName>
    </recommendedName>
</protein>
<evidence type="ECO:0000256" key="1">
    <source>
        <dbReference type="ARBA" id="ARBA00008987"/>
    </source>
</evidence>
<keyword evidence="13" id="KW-1185">Reference proteome</keyword>
<dbReference type="STRING" id="1121322.SAMN02745136_02247"/>
<reference evidence="12 13" key="1">
    <citation type="submission" date="2016-11" db="EMBL/GenBank/DDBJ databases">
        <authorList>
            <person name="Jaros S."/>
            <person name="Januszkiewicz K."/>
            <person name="Wedrychowicz H."/>
        </authorList>
    </citation>
    <scope>NUCLEOTIDE SEQUENCE [LARGE SCALE GENOMIC DNA]</scope>
    <source>
        <strain evidence="12 13">DSM 15929</strain>
    </source>
</reference>
<dbReference type="Gene3D" id="3.40.30.10">
    <property type="entry name" value="Glutaredoxin"/>
    <property type="match status" value="1"/>
</dbReference>
<gene>
    <name evidence="12" type="ORF">SAMN02745136_02247</name>
</gene>
<feature type="site" description="Contributes to redox potential value" evidence="9">
    <location>
        <position position="31"/>
    </location>
</feature>
<dbReference type="GO" id="GO:0045454">
    <property type="term" value="P:cell redox homeostasis"/>
    <property type="evidence" value="ECO:0007669"/>
    <property type="project" value="TreeGrafter"/>
</dbReference>
<dbReference type="PANTHER" id="PTHR45663:SF11">
    <property type="entry name" value="GEO12009P1"/>
    <property type="match status" value="1"/>
</dbReference>
<feature type="active site" description="Nucleophile" evidence="9">
    <location>
        <position position="33"/>
    </location>
</feature>
<dbReference type="FunFam" id="3.40.30.10:FF:000001">
    <property type="entry name" value="Thioredoxin"/>
    <property type="match status" value="1"/>
</dbReference>
<name>A0A1M6RP73_9FIRM</name>
<dbReference type="SUPFAM" id="SSF52833">
    <property type="entry name" value="Thioredoxin-like"/>
    <property type="match status" value="1"/>
</dbReference>
<dbReference type="PANTHER" id="PTHR45663">
    <property type="entry name" value="GEO12009P1"/>
    <property type="match status" value="1"/>
</dbReference>
<dbReference type="InterPro" id="IPR036249">
    <property type="entry name" value="Thioredoxin-like_sf"/>
</dbReference>
<evidence type="ECO:0000313" key="12">
    <source>
        <dbReference type="EMBL" id="SHK34190.1"/>
    </source>
</evidence>
<keyword evidence="6 10" id="KW-0676">Redox-active center</keyword>
<organism evidence="12 13">
    <name type="scientific">Anaerocolumna jejuensis DSM 15929</name>
    <dbReference type="NCBI Taxonomy" id="1121322"/>
    <lineage>
        <taxon>Bacteria</taxon>
        <taxon>Bacillati</taxon>
        <taxon>Bacillota</taxon>
        <taxon>Clostridia</taxon>
        <taxon>Lachnospirales</taxon>
        <taxon>Lachnospiraceae</taxon>
        <taxon>Anaerocolumna</taxon>
    </lineage>
</organism>
<keyword evidence="4" id="KW-0249">Electron transport</keyword>
<feature type="site" description="Contributes to redox potential value" evidence="9">
    <location>
        <position position="32"/>
    </location>
</feature>
<sequence>MAHKFTDDNFEQEVLQSQVPVLVDFYADWCGPCKMMAPVIEEIAAEYEGTVKVGQLNVDEAPNISSKYRVMSIPTLLFIKDGQVVDTVIGAVPKAQLTDKIEKIK</sequence>
<dbReference type="RefSeq" id="WP_073275875.1">
    <property type="nucleotide sequence ID" value="NZ_FRAC01000011.1"/>
</dbReference>
<evidence type="ECO:0000256" key="5">
    <source>
        <dbReference type="ARBA" id="ARBA00023157"/>
    </source>
</evidence>
<evidence type="ECO:0000256" key="2">
    <source>
        <dbReference type="ARBA" id="ARBA00020570"/>
    </source>
</evidence>
<dbReference type="PROSITE" id="PS00194">
    <property type="entry name" value="THIOREDOXIN_1"/>
    <property type="match status" value="1"/>
</dbReference>
<evidence type="ECO:0000256" key="9">
    <source>
        <dbReference type="PIRSR" id="PIRSR000077-1"/>
    </source>
</evidence>
<evidence type="ECO:0000259" key="11">
    <source>
        <dbReference type="PROSITE" id="PS51352"/>
    </source>
</evidence>
<dbReference type="NCBIfam" id="TIGR01068">
    <property type="entry name" value="thioredoxin"/>
    <property type="match status" value="1"/>
</dbReference>